<keyword evidence="2" id="KW-0677">Repeat</keyword>
<evidence type="ECO:0000256" key="3">
    <source>
        <dbReference type="PROSITE-ProRule" id="PRU00708"/>
    </source>
</evidence>
<dbReference type="NCBIfam" id="TIGR00756">
    <property type="entry name" value="PPR"/>
    <property type="match status" value="3"/>
</dbReference>
<comment type="similarity">
    <text evidence="1">Belongs to the PPR family. P subfamily.</text>
</comment>
<dbReference type="InterPro" id="IPR002885">
    <property type="entry name" value="PPR_rpt"/>
</dbReference>
<dbReference type="EMBL" id="BPVZ01000118">
    <property type="protein sequence ID" value="GKV36716.1"/>
    <property type="molecule type" value="Genomic_DNA"/>
</dbReference>
<dbReference type="InterPro" id="IPR011990">
    <property type="entry name" value="TPR-like_helical_dom_sf"/>
</dbReference>
<comment type="caution">
    <text evidence="4">The sequence shown here is derived from an EMBL/GenBank/DDBJ whole genome shotgun (WGS) entry which is preliminary data.</text>
</comment>
<dbReference type="PANTHER" id="PTHR45717">
    <property type="entry name" value="OS12G0527900 PROTEIN"/>
    <property type="match status" value="1"/>
</dbReference>
<dbReference type="Proteomes" id="UP001054252">
    <property type="component" value="Unassembled WGS sequence"/>
</dbReference>
<reference evidence="4 5" key="1">
    <citation type="journal article" date="2021" name="Commun. Biol.">
        <title>The genome of Shorea leprosula (Dipterocarpaceae) highlights the ecological relevance of drought in aseasonal tropical rainforests.</title>
        <authorList>
            <person name="Ng K.K.S."/>
            <person name="Kobayashi M.J."/>
            <person name="Fawcett J.A."/>
            <person name="Hatakeyama M."/>
            <person name="Paape T."/>
            <person name="Ng C.H."/>
            <person name="Ang C.C."/>
            <person name="Tnah L.H."/>
            <person name="Lee C.T."/>
            <person name="Nishiyama T."/>
            <person name="Sese J."/>
            <person name="O'Brien M.J."/>
            <person name="Copetti D."/>
            <person name="Mohd Noor M.I."/>
            <person name="Ong R.C."/>
            <person name="Putra M."/>
            <person name="Sireger I.Z."/>
            <person name="Indrioko S."/>
            <person name="Kosugi Y."/>
            <person name="Izuno A."/>
            <person name="Isagi Y."/>
            <person name="Lee S.L."/>
            <person name="Shimizu K.K."/>
        </authorList>
    </citation>
    <scope>NUCLEOTIDE SEQUENCE [LARGE SCALE GENOMIC DNA]</scope>
    <source>
        <strain evidence="4">214</strain>
    </source>
</reference>
<feature type="repeat" description="PPR" evidence="3">
    <location>
        <begin position="139"/>
        <end position="173"/>
    </location>
</feature>
<sequence>MNHLLRSSQCFGSVTARFRRGLAFSTETLRTTSSSNAGDSLRLWISQTSDPRASIIPVLNQWLYQRKGVHIYELQSIIKMLRHNGHLEQALEISEWVTYKIVRFISSEDIATQLDLISKVHGLEQAEKYFIGIPETLKTAKVFRALLNCYAQNKCLEKAEATMQKMKELGCAKSALSFNIILELAAELGRHEKIDNLMQEMEEKGINYNAITFNTLLKVYGSTSDIEKIEKLLIKMAANPHVKVDSHAIVAAANGCLRAGLAEKTLQMLKKAGQLFSKKTEKPYEKFISLYAACGQKNEVYCLWNMYKKIGKFNHSGYTSMISSLVKFDDFDDAEKIFEEWESGYAVYDAQVQNLLISAYCKRGLLVKAELYINRLLKGGKEPSATIWSALARGYQRNNQMEKSVAAMKKAILVSTLQWKPNYLTLAACVENLEGKKQKRRAEELLKLLIECGYNTMVNEIKINNLGENDLVQMGGDESFDVETTNHGFFMRISKLLSAGTH</sequence>
<evidence type="ECO:0000313" key="5">
    <source>
        <dbReference type="Proteomes" id="UP001054252"/>
    </source>
</evidence>
<proteinExistence type="inferred from homology"/>
<evidence type="ECO:0000313" key="4">
    <source>
        <dbReference type="EMBL" id="GKV36716.1"/>
    </source>
</evidence>
<keyword evidence="5" id="KW-1185">Reference proteome</keyword>
<name>A0AAV5LIQ4_9ROSI</name>
<gene>
    <name evidence="4" type="ORF">SLEP1_g44816</name>
</gene>
<dbReference type="Pfam" id="PF13041">
    <property type="entry name" value="PPR_2"/>
    <property type="match status" value="1"/>
</dbReference>
<dbReference type="GO" id="GO:0003729">
    <property type="term" value="F:mRNA binding"/>
    <property type="evidence" value="ECO:0007669"/>
    <property type="project" value="UniProtKB-ARBA"/>
</dbReference>
<dbReference type="GO" id="GO:0005739">
    <property type="term" value="C:mitochondrion"/>
    <property type="evidence" value="ECO:0007669"/>
    <property type="project" value="TreeGrafter"/>
</dbReference>
<dbReference type="SUPFAM" id="SSF48452">
    <property type="entry name" value="TPR-like"/>
    <property type="match status" value="1"/>
</dbReference>
<dbReference type="PANTHER" id="PTHR45717:SF10">
    <property type="entry name" value="OS10G0501000 PROTEIN"/>
    <property type="match status" value="1"/>
</dbReference>
<accession>A0AAV5LIQ4</accession>
<dbReference type="AlphaFoldDB" id="A0AAV5LIQ4"/>
<dbReference type="PROSITE" id="PS51375">
    <property type="entry name" value="PPR"/>
    <property type="match status" value="2"/>
</dbReference>
<dbReference type="Gene3D" id="1.25.40.10">
    <property type="entry name" value="Tetratricopeptide repeat domain"/>
    <property type="match status" value="2"/>
</dbReference>
<evidence type="ECO:0000256" key="1">
    <source>
        <dbReference type="ARBA" id="ARBA00007626"/>
    </source>
</evidence>
<feature type="repeat" description="PPR" evidence="3">
    <location>
        <begin position="349"/>
        <end position="383"/>
    </location>
</feature>
<dbReference type="Pfam" id="PF01535">
    <property type="entry name" value="PPR"/>
    <property type="match status" value="3"/>
</dbReference>
<organism evidence="4 5">
    <name type="scientific">Rubroshorea leprosula</name>
    <dbReference type="NCBI Taxonomy" id="152421"/>
    <lineage>
        <taxon>Eukaryota</taxon>
        <taxon>Viridiplantae</taxon>
        <taxon>Streptophyta</taxon>
        <taxon>Embryophyta</taxon>
        <taxon>Tracheophyta</taxon>
        <taxon>Spermatophyta</taxon>
        <taxon>Magnoliopsida</taxon>
        <taxon>eudicotyledons</taxon>
        <taxon>Gunneridae</taxon>
        <taxon>Pentapetalae</taxon>
        <taxon>rosids</taxon>
        <taxon>malvids</taxon>
        <taxon>Malvales</taxon>
        <taxon>Dipterocarpaceae</taxon>
        <taxon>Rubroshorea</taxon>
    </lineage>
</organism>
<evidence type="ECO:0000256" key="2">
    <source>
        <dbReference type="ARBA" id="ARBA00022737"/>
    </source>
</evidence>
<evidence type="ECO:0008006" key="6">
    <source>
        <dbReference type="Google" id="ProtNLM"/>
    </source>
</evidence>
<protein>
    <recommendedName>
        <fullName evidence="6">Pentatricopeptide repeat-containing protein</fullName>
    </recommendedName>
</protein>